<dbReference type="PANTHER" id="PTHR46137:SF3">
    <property type="entry name" value="OS05G0310600 PROTEIN"/>
    <property type="match status" value="1"/>
</dbReference>
<gene>
    <name evidence="2" type="ORF">LWI28_006204</name>
</gene>
<name>A0AAD5J3A5_ACENE</name>
<dbReference type="PANTHER" id="PTHR46137">
    <property type="entry name" value="OS05G0310600 PROTEIN"/>
    <property type="match status" value="1"/>
</dbReference>
<dbReference type="Gene3D" id="3.90.1720.10">
    <property type="entry name" value="endopeptidase domain like (from Nostoc punctiforme)"/>
    <property type="match status" value="2"/>
</dbReference>
<evidence type="ECO:0000259" key="1">
    <source>
        <dbReference type="PROSITE" id="PS51934"/>
    </source>
</evidence>
<dbReference type="Gene3D" id="3.30.559.10">
    <property type="entry name" value="Chloramphenicol acetyltransferase-like domain"/>
    <property type="match status" value="2"/>
</dbReference>
<dbReference type="Pfam" id="PF04970">
    <property type="entry name" value="LRAT"/>
    <property type="match status" value="2"/>
</dbReference>
<dbReference type="InterPro" id="IPR023213">
    <property type="entry name" value="CAT-like_dom_sf"/>
</dbReference>
<dbReference type="Proteomes" id="UP001064489">
    <property type="component" value="Chromosome 3"/>
</dbReference>
<dbReference type="EMBL" id="JAJSOW010000100">
    <property type="protein sequence ID" value="KAI9185324.1"/>
    <property type="molecule type" value="Genomic_DNA"/>
</dbReference>
<dbReference type="AlphaFoldDB" id="A0AAD5J3A5"/>
<dbReference type="InterPro" id="IPR009424">
    <property type="entry name" value="AGP16/20/22/41"/>
</dbReference>
<proteinExistence type="predicted"/>
<keyword evidence="3" id="KW-1185">Reference proteome</keyword>
<dbReference type="PROSITE" id="PS51934">
    <property type="entry name" value="LRAT"/>
    <property type="match status" value="2"/>
</dbReference>
<evidence type="ECO:0000313" key="2">
    <source>
        <dbReference type="EMBL" id="KAI9185324.1"/>
    </source>
</evidence>
<accession>A0AAD5J3A5</accession>
<feature type="domain" description="LRAT" evidence="1">
    <location>
        <begin position="284"/>
        <end position="425"/>
    </location>
</feature>
<evidence type="ECO:0000313" key="3">
    <source>
        <dbReference type="Proteomes" id="UP001064489"/>
    </source>
</evidence>
<reference evidence="2" key="1">
    <citation type="journal article" date="2022" name="Plant J.">
        <title>Strategies of tolerance reflected in two North American maple genomes.</title>
        <authorList>
            <person name="McEvoy S.L."/>
            <person name="Sezen U.U."/>
            <person name="Trouern-Trend A."/>
            <person name="McMahon S.M."/>
            <person name="Schaberg P.G."/>
            <person name="Yang J."/>
            <person name="Wegrzyn J.L."/>
            <person name="Swenson N.G."/>
        </authorList>
    </citation>
    <scope>NUCLEOTIDE SEQUENCE</scope>
    <source>
        <tissue evidence="2">Leaf</tissue>
    </source>
</reference>
<reference evidence="2" key="2">
    <citation type="submission" date="2023-02" db="EMBL/GenBank/DDBJ databases">
        <authorList>
            <person name="Swenson N.G."/>
            <person name="Wegrzyn J.L."/>
            <person name="Mcevoy S.L."/>
        </authorList>
    </citation>
    <scope>NUCLEOTIDE SEQUENCE</scope>
    <source>
        <strain evidence="2">91603</strain>
        <tissue evidence="2">Leaf</tissue>
    </source>
</reference>
<comment type="caution">
    <text evidence="2">The sequence shown here is derived from an EMBL/GenBank/DDBJ whole genome shotgun (WGS) entry which is preliminary data.</text>
</comment>
<feature type="domain" description="LRAT" evidence="1">
    <location>
        <begin position="20"/>
        <end position="169"/>
    </location>
</feature>
<sequence>MGMLSNKIDKQELKPGDHIYCWRQAFIYAHHRIYAGDRKVIHFTQGPVGQENGSVILSSSLPAPQFSDVPCPQCGDHYSSFNNGVILSCIDCFLSGGELNLFEYGVSRAYFLADVRGGTCTLATSDPQGDVLHRANILLENGFGDYDVFKNNCEDFAIYCKTGLLVITPSSTRGGQAASFEAASGLIFSSLALLTYKFKGVAAVSSGVYYCYSRLNSDIGVRSDAAKVAVERLVPPPPARAPFSYGVLLVLVSSSTEKQESEDIMGLMSNMIDRQELKPGDHIYCWRQPFIYAHHGIYVGDRKVIHFTQGPAGSSFLPCPKISDVPCPQCGDHNSSFNKGVIISCIDCFLSGGKLNLFEYGVSRAYFLAKVRGGTCTLATSDPPGDVLHRANILLENGFGDYDVFKNNCEDFAIYCKTGLLVIIPSTRGGQSGQAASFEAASGWIFSSLALVTYKFKGVAAVGSGVYYCYSRLNSDIGVRSDVAKVPVESLVPPPPPPPAPVSYGTSIDQGIAYVLMLVALFNQLRDCIRQIHHPARAMWIYLVAEILIVVFGVGKLLKMEVRVMSRKLIKPSVPTPNHLKTLKLSCIDQLAPSAFGSFIFYYPSNGNLTISEKEARLEKLEKSLSETLTCFYPLAGRYIEDRDSIDCNDEGAEYLNARVDGQLARFLEQNCDQAVDQQLNCLIPFENEALEFSQMVLAVQVNMFDCGGLAIGVCLSHKVADGFVIFSFMQGWAIACKVGLEEVVCPSFDMGILFSAREIDKFSIPVLEDNWTKLITKRFIFNGDAISKLKAKVMASRGSAAKRHPSRVEVVTAFIWKARMRVAQAKHGHSRPSLLTLAYNFRGKTSLRMPENAFGNVFKLILAKYKPTDTKFEFPDFVGLIGNAISKTTAECSKTENPDDLFSSAINSMREIHDSLAKMETDICVFTSVCRFPYYEIDFGWGKPTWVSSVHKPSDIVLMMDTKCGTGIEAWATFEEQEMLLFQQDQDIMSYTSKL</sequence>
<protein>
    <recommendedName>
        <fullName evidence="1">LRAT domain-containing protein</fullName>
    </recommendedName>
</protein>
<dbReference type="InterPro" id="IPR007053">
    <property type="entry name" value="LRAT_dom"/>
</dbReference>
<dbReference type="Pfam" id="PF02458">
    <property type="entry name" value="Transferase"/>
    <property type="match status" value="1"/>
</dbReference>
<dbReference type="Pfam" id="PF06376">
    <property type="entry name" value="AGP"/>
    <property type="match status" value="1"/>
</dbReference>
<organism evidence="2 3">
    <name type="scientific">Acer negundo</name>
    <name type="common">Box elder</name>
    <dbReference type="NCBI Taxonomy" id="4023"/>
    <lineage>
        <taxon>Eukaryota</taxon>
        <taxon>Viridiplantae</taxon>
        <taxon>Streptophyta</taxon>
        <taxon>Embryophyta</taxon>
        <taxon>Tracheophyta</taxon>
        <taxon>Spermatophyta</taxon>
        <taxon>Magnoliopsida</taxon>
        <taxon>eudicotyledons</taxon>
        <taxon>Gunneridae</taxon>
        <taxon>Pentapetalae</taxon>
        <taxon>rosids</taxon>
        <taxon>malvids</taxon>
        <taxon>Sapindales</taxon>
        <taxon>Sapindaceae</taxon>
        <taxon>Hippocastanoideae</taxon>
        <taxon>Acereae</taxon>
        <taxon>Acer</taxon>
    </lineage>
</organism>